<reference evidence="2 3" key="1">
    <citation type="journal article" date="2016" name="Nat. Commun.">
        <title>Thousands of microbial genomes shed light on interconnected biogeochemical processes in an aquifer system.</title>
        <authorList>
            <person name="Anantharaman K."/>
            <person name="Brown C.T."/>
            <person name="Hug L.A."/>
            <person name="Sharon I."/>
            <person name="Castelle C.J."/>
            <person name="Probst A.J."/>
            <person name="Thomas B.C."/>
            <person name="Singh A."/>
            <person name="Wilkins M.J."/>
            <person name="Karaoz U."/>
            <person name="Brodie E.L."/>
            <person name="Williams K.H."/>
            <person name="Hubbard S.S."/>
            <person name="Banfield J.F."/>
        </authorList>
    </citation>
    <scope>NUCLEOTIDE SEQUENCE [LARGE SCALE GENOMIC DNA]</scope>
</reference>
<evidence type="ECO:0000259" key="1">
    <source>
        <dbReference type="Pfam" id="PF01326"/>
    </source>
</evidence>
<evidence type="ECO:0000313" key="2">
    <source>
        <dbReference type="EMBL" id="OGC07413.1"/>
    </source>
</evidence>
<dbReference type="SUPFAM" id="SSF56059">
    <property type="entry name" value="Glutathione synthetase ATP-binding domain-like"/>
    <property type="match status" value="1"/>
</dbReference>
<name>A0A1F4RIV1_UNCSA</name>
<gene>
    <name evidence="2" type="ORF">A3H38_00605</name>
</gene>
<dbReference type="InterPro" id="IPR013815">
    <property type="entry name" value="ATP_grasp_subdomain_1"/>
</dbReference>
<accession>A0A1F4RIV1</accession>
<sequence length="873" mass="97225">MVGVDLNSRSQIGMSDFLRRAARGLKRAEPPHEYGAELRKRIEGKRGSGLEIGEALKGLSGGECGILTGELMKYGKLSPAEIVQFVKSTAAALKEKDQTAFYLGAMRALLPALMIKREDGQLTVCLTKIEPHLSGINQYLNEIISWLNLADRDSMDFCVTAMVELLRVVDSYLEQGKIHLAWMRDVSGFPSEGEKELQDPLSRMLRAAEKLDREERHFPYITPTSSREGPSNLAKGDKGLSIKTFRFLVVFDEGVQTGDKEAERRQARIEITKNEDINKIRMVLIKDFVEAANELARLRWPDEIERGKFLKKLFMGKELKSLKNYPEYAHEIQTFLWRWFRHEVRVPVRSSTLTPPDGTTAIISSVKARKIPRVGSYGTETRNLSSEIYGQLGTFRQLEWSDLWQSESGRVYLLGNGGVGGKGEGAIFLDRTSEELGFMVPRTLIVCEDFFRIHPQPVENPALLGDLAPQSVSDIIKLLQKLGFSQFLAFRSSAPIEDQIGQTAAGVFSTRFNAKPGDDSASFGRNLLEVYNSTYSDVAAAYYQRRGNLKIPPLSVIIQELVGNDWTYPPSSFFPALAGIVNTASPNKTRVVTVRGFGLTAVSIAGLGITHTFNHDLGLIGKEGVLPQIYYVDKSEGGMASADALPPYSGRDPQSFIERDLAKLGLSIQKRIGHPVDVEWALGEDSRPYLLQVRPVKPKAGIVPKPKTSAENILLNTNDVIGRGSKTFNHAIIADLNFEARLPEQDIKELFSSYPDALFIYIADVNSRFTPQDLRKLILLYGAQAVIVIDRGGEFHKFGSGLQHIALNAADEDTLLLYFAGNTIPDNLVKNLGRRVREISFGSTGEDGLEVYKLFQPLYVAADDEYKWGMVYR</sequence>
<dbReference type="Pfam" id="PF01326">
    <property type="entry name" value="PPDK_N"/>
    <property type="match status" value="1"/>
</dbReference>
<dbReference type="InterPro" id="IPR002192">
    <property type="entry name" value="PPDK_AMP/ATP-bd"/>
</dbReference>
<comment type="caution">
    <text evidence="2">The sequence shown here is derived from an EMBL/GenBank/DDBJ whole genome shotgun (WGS) entry which is preliminary data.</text>
</comment>
<dbReference type="Gene3D" id="3.30.470.20">
    <property type="entry name" value="ATP-grasp fold, B domain"/>
    <property type="match status" value="1"/>
</dbReference>
<protein>
    <recommendedName>
        <fullName evidence="1">Pyruvate phosphate dikinase AMP/ATP-binding domain-containing protein</fullName>
    </recommendedName>
</protein>
<proteinExistence type="predicted"/>
<dbReference type="EMBL" id="METP01000005">
    <property type="protein sequence ID" value="OGC07413.1"/>
    <property type="molecule type" value="Genomic_DNA"/>
</dbReference>
<dbReference type="Gene3D" id="3.30.1490.20">
    <property type="entry name" value="ATP-grasp fold, A domain"/>
    <property type="match status" value="1"/>
</dbReference>
<dbReference type="GO" id="GO:0016301">
    <property type="term" value="F:kinase activity"/>
    <property type="evidence" value="ECO:0007669"/>
    <property type="project" value="InterPro"/>
</dbReference>
<dbReference type="GO" id="GO:0005524">
    <property type="term" value="F:ATP binding"/>
    <property type="evidence" value="ECO:0007669"/>
    <property type="project" value="InterPro"/>
</dbReference>
<dbReference type="Proteomes" id="UP000176938">
    <property type="component" value="Unassembled WGS sequence"/>
</dbReference>
<evidence type="ECO:0000313" key="3">
    <source>
        <dbReference type="Proteomes" id="UP000176938"/>
    </source>
</evidence>
<dbReference type="AlphaFoldDB" id="A0A1F4RIV1"/>
<feature type="domain" description="Pyruvate phosphate dikinase AMP/ATP-binding" evidence="1">
    <location>
        <begin position="473"/>
        <end position="699"/>
    </location>
</feature>
<organism evidence="2 3">
    <name type="scientific">candidate division WOR-1 bacterium RIFCSPLOWO2_02_FULL_46_20</name>
    <dbReference type="NCBI Taxonomy" id="1802567"/>
    <lineage>
        <taxon>Bacteria</taxon>
        <taxon>Bacillati</taxon>
        <taxon>Saganbacteria</taxon>
    </lineage>
</organism>